<keyword evidence="5 9" id="KW-1133">Transmembrane helix</keyword>
<evidence type="ECO:0000313" key="11">
    <source>
        <dbReference type="EMBL" id="ETO09948.1"/>
    </source>
</evidence>
<comment type="subcellular location">
    <subcellularLocation>
        <location evidence="8">Endomembrane system</location>
        <topology evidence="8">Single-pass membrane protein</topology>
    </subcellularLocation>
    <subcellularLocation>
        <location evidence="1">Membrane</location>
        <topology evidence="1">Single-pass type I membrane protein</topology>
    </subcellularLocation>
</comment>
<dbReference type="PANTHER" id="PTHR22702:SF1">
    <property type="entry name" value="PROTEASE-ASSOCIATED DOMAIN-CONTAINING PROTEIN 1"/>
    <property type="match status" value="1"/>
</dbReference>
<keyword evidence="6 9" id="KW-0472">Membrane</keyword>
<evidence type="ECO:0000313" key="12">
    <source>
        <dbReference type="Proteomes" id="UP000023152"/>
    </source>
</evidence>
<gene>
    <name evidence="11" type="ORF">RFI_27431</name>
</gene>
<evidence type="ECO:0000256" key="8">
    <source>
        <dbReference type="ARBA" id="ARBA00037847"/>
    </source>
</evidence>
<sequence>MIIIERNYASILMQQLGVKNWGASQAVYPKVNAMNWTIARLEWGLPHPDDRVEYEIWTSANDEASVKFKQNWRNTALTFDYNNYTLFTPHVYILNGTHWGCDDGHYDCGNQCTNAGRKFEKYLCMEVNLLNNDKFICVNIYVNSSTKLNESLWWDYSNLWNKNCWLTENVEQTFTETCSFTQMDSLDSNMTAWVRQCIESSGGYNYTGGVNTILEEETSFREESHIYTLPTVLVNAAIVRGNIDCNQITEQTCQVLDAICAGFVEGSAPSQCSQVPAVNCSDSDKDCAGICNGQSLTDRCGVCLPSQTDSRWDSCVGCDGVPYSGKKFNDCGYCLSNTTEGWQDEGKDCRGICGGDYVVDSCGNCLSSNDENFNSCKYSSGGGDSNSKASTSLTLVIVLSVVSFLVIVLCGFIVYRLWTKQQAVDQRFTNIMKQYQLMDQNGGIETKAHAVADDEPDD</sequence>
<proteinExistence type="predicted"/>
<reference evidence="11 12" key="1">
    <citation type="journal article" date="2013" name="Curr. Biol.">
        <title>The Genome of the Foraminiferan Reticulomyxa filosa.</title>
        <authorList>
            <person name="Glockner G."/>
            <person name="Hulsmann N."/>
            <person name="Schleicher M."/>
            <person name="Noegel A.A."/>
            <person name="Eichinger L."/>
            <person name="Gallinger C."/>
            <person name="Pawlowski J."/>
            <person name="Sierra R."/>
            <person name="Euteneuer U."/>
            <person name="Pillet L."/>
            <person name="Moustafa A."/>
            <person name="Platzer M."/>
            <person name="Groth M."/>
            <person name="Szafranski K."/>
            <person name="Schliwa M."/>
        </authorList>
    </citation>
    <scope>NUCLEOTIDE SEQUENCE [LARGE SCALE GENOMIC DNA]</scope>
</reference>
<name>X6M7J1_RETFI</name>
<dbReference type="PANTHER" id="PTHR22702">
    <property type="entry name" value="PROTEASE-ASSOCIATED DOMAIN-CONTAINING PROTEIN"/>
    <property type="match status" value="1"/>
</dbReference>
<feature type="domain" description="Vacuolar sorting receptor thioredoxin-like" evidence="10">
    <location>
        <begin position="52"/>
        <end position="253"/>
    </location>
</feature>
<keyword evidence="4" id="KW-0677">Repeat</keyword>
<evidence type="ECO:0000256" key="5">
    <source>
        <dbReference type="ARBA" id="ARBA00022989"/>
    </source>
</evidence>
<organism evidence="11 12">
    <name type="scientific">Reticulomyxa filosa</name>
    <dbReference type="NCBI Taxonomy" id="46433"/>
    <lineage>
        <taxon>Eukaryota</taxon>
        <taxon>Sar</taxon>
        <taxon>Rhizaria</taxon>
        <taxon>Retaria</taxon>
        <taxon>Foraminifera</taxon>
        <taxon>Monothalamids</taxon>
        <taxon>Reticulomyxidae</taxon>
        <taxon>Reticulomyxa</taxon>
    </lineage>
</organism>
<accession>X6M7J1</accession>
<evidence type="ECO:0000256" key="3">
    <source>
        <dbReference type="ARBA" id="ARBA00022729"/>
    </source>
</evidence>
<keyword evidence="7" id="KW-0325">Glycoprotein</keyword>
<evidence type="ECO:0000256" key="2">
    <source>
        <dbReference type="ARBA" id="ARBA00022692"/>
    </source>
</evidence>
<dbReference type="GO" id="GO:0012505">
    <property type="term" value="C:endomembrane system"/>
    <property type="evidence" value="ECO:0007669"/>
    <property type="project" value="UniProtKB-SubCell"/>
</dbReference>
<feature type="transmembrane region" description="Helical" evidence="9">
    <location>
        <begin position="395"/>
        <end position="418"/>
    </location>
</feature>
<dbReference type="AlphaFoldDB" id="X6M7J1"/>
<evidence type="ECO:0000256" key="9">
    <source>
        <dbReference type="SAM" id="Phobius"/>
    </source>
</evidence>
<keyword evidence="2 9" id="KW-0812">Transmembrane</keyword>
<comment type="caution">
    <text evidence="11">The sequence shown here is derived from an EMBL/GenBank/DDBJ whole genome shotgun (WGS) entry which is preliminary data.</text>
</comment>
<evidence type="ECO:0000256" key="1">
    <source>
        <dbReference type="ARBA" id="ARBA00004479"/>
    </source>
</evidence>
<dbReference type="EMBL" id="ASPP01023796">
    <property type="protein sequence ID" value="ETO09948.1"/>
    <property type="molecule type" value="Genomic_DNA"/>
</dbReference>
<dbReference type="Pfam" id="PF25011">
    <property type="entry name" value="VSR_TRX"/>
    <property type="match status" value="1"/>
</dbReference>
<dbReference type="OrthoDB" id="10045365at2759"/>
<dbReference type="GO" id="GO:0016020">
    <property type="term" value="C:membrane"/>
    <property type="evidence" value="ECO:0007669"/>
    <property type="project" value="UniProtKB-SubCell"/>
</dbReference>
<dbReference type="Proteomes" id="UP000023152">
    <property type="component" value="Unassembled WGS sequence"/>
</dbReference>
<evidence type="ECO:0000256" key="7">
    <source>
        <dbReference type="ARBA" id="ARBA00023180"/>
    </source>
</evidence>
<keyword evidence="3" id="KW-0732">Signal</keyword>
<evidence type="ECO:0000259" key="10">
    <source>
        <dbReference type="Pfam" id="PF25011"/>
    </source>
</evidence>
<evidence type="ECO:0000256" key="4">
    <source>
        <dbReference type="ARBA" id="ARBA00022737"/>
    </source>
</evidence>
<dbReference type="InterPro" id="IPR056858">
    <property type="entry name" value="VSR_TRX"/>
</dbReference>
<evidence type="ECO:0000256" key="6">
    <source>
        <dbReference type="ARBA" id="ARBA00023136"/>
    </source>
</evidence>
<protein>
    <recommendedName>
        <fullName evidence="10">Vacuolar sorting receptor thioredoxin-like domain-containing protein</fullName>
    </recommendedName>
</protein>
<keyword evidence="12" id="KW-1185">Reference proteome</keyword>